<dbReference type="EMBL" id="BSUL01000001">
    <property type="protein sequence ID" value="GMA27166.1"/>
    <property type="molecule type" value="Genomic_DNA"/>
</dbReference>
<proteinExistence type="predicted"/>
<protein>
    <submittedName>
        <fullName evidence="1">Uncharacterized protein</fullName>
    </submittedName>
</protein>
<dbReference type="RefSeq" id="WP_284229528.1">
    <property type="nucleotide sequence ID" value="NZ_BSUL01000001.1"/>
</dbReference>
<organism evidence="1 2">
    <name type="scientific">Arenivirga flava</name>
    <dbReference type="NCBI Taxonomy" id="1930060"/>
    <lineage>
        <taxon>Bacteria</taxon>
        <taxon>Bacillati</taxon>
        <taxon>Actinomycetota</taxon>
        <taxon>Actinomycetes</taxon>
        <taxon>Micrococcales</taxon>
        <taxon>Microbacteriaceae</taxon>
        <taxon>Arenivirga</taxon>
    </lineage>
</organism>
<keyword evidence="2" id="KW-1185">Reference proteome</keyword>
<dbReference type="Proteomes" id="UP001157160">
    <property type="component" value="Unassembled WGS sequence"/>
</dbReference>
<dbReference type="AlphaFoldDB" id="A0AA37XA81"/>
<comment type="caution">
    <text evidence="1">The sequence shown here is derived from an EMBL/GenBank/DDBJ whole genome shotgun (WGS) entry which is preliminary data.</text>
</comment>
<evidence type="ECO:0000313" key="2">
    <source>
        <dbReference type="Proteomes" id="UP001157160"/>
    </source>
</evidence>
<evidence type="ECO:0000313" key="1">
    <source>
        <dbReference type="EMBL" id="GMA27166.1"/>
    </source>
</evidence>
<accession>A0AA37XA81</accession>
<gene>
    <name evidence="1" type="ORF">GCM10025874_04190</name>
</gene>
<reference evidence="1 2" key="1">
    <citation type="journal article" date="2014" name="Int. J. Syst. Evol. Microbiol.">
        <title>Complete genome sequence of Corynebacterium casei LMG S-19264T (=DSM 44701T), isolated from a smear-ripened cheese.</title>
        <authorList>
            <consortium name="US DOE Joint Genome Institute (JGI-PGF)"/>
            <person name="Walter F."/>
            <person name="Albersmeier A."/>
            <person name="Kalinowski J."/>
            <person name="Ruckert C."/>
        </authorList>
    </citation>
    <scope>NUCLEOTIDE SEQUENCE [LARGE SCALE GENOMIC DNA]</scope>
    <source>
        <strain evidence="1 2">NBRC 112289</strain>
    </source>
</reference>
<sequence length="78" mass="8428">MSEFGVGQRVREDPVGAALRAATAAIIALRTVNRRAARRLSTTFDQIAQQHTSGLLDDTETIRALARIASDAGREQHA</sequence>
<name>A0AA37XA81_9MICO</name>